<feature type="domain" description="2EXR" evidence="1">
    <location>
        <begin position="45"/>
        <end position="124"/>
    </location>
</feature>
<gene>
    <name evidence="2" type="ORF">PG991_000697</name>
</gene>
<name>A0ABR1SSP5_9PEZI</name>
<evidence type="ECO:0000313" key="2">
    <source>
        <dbReference type="EMBL" id="KAK8037351.1"/>
    </source>
</evidence>
<reference evidence="2 3" key="1">
    <citation type="submission" date="2023-01" db="EMBL/GenBank/DDBJ databases">
        <title>Analysis of 21 Apiospora genomes using comparative genomics revels a genus with tremendous synthesis potential of carbohydrate active enzymes and secondary metabolites.</title>
        <authorList>
            <person name="Sorensen T."/>
        </authorList>
    </citation>
    <scope>NUCLEOTIDE SEQUENCE [LARGE SCALE GENOMIC DNA]</scope>
    <source>
        <strain evidence="2 3">CBS 20057</strain>
    </source>
</reference>
<dbReference type="EMBL" id="JAQQWI010000002">
    <property type="protein sequence ID" value="KAK8037351.1"/>
    <property type="molecule type" value="Genomic_DNA"/>
</dbReference>
<organism evidence="2 3">
    <name type="scientific">Apiospora marii</name>
    <dbReference type="NCBI Taxonomy" id="335849"/>
    <lineage>
        <taxon>Eukaryota</taxon>
        <taxon>Fungi</taxon>
        <taxon>Dikarya</taxon>
        <taxon>Ascomycota</taxon>
        <taxon>Pezizomycotina</taxon>
        <taxon>Sordariomycetes</taxon>
        <taxon>Xylariomycetidae</taxon>
        <taxon>Amphisphaeriales</taxon>
        <taxon>Apiosporaceae</taxon>
        <taxon>Apiospora</taxon>
    </lineage>
</organism>
<dbReference type="InterPro" id="IPR045518">
    <property type="entry name" value="2EXR"/>
</dbReference>
<evidence type="ECO:0000313" key="3">
    <source>
        <dbReference type="Proteomes" id="UP001396898"/>
    </source>
</evidence>
<dbReference type="Proteomes" id="UP001396898">
    <property type="component" value="Unassembled WGS sequence"/>
</dbReference>
<keyword evidence="3" id="KW-1185">Reference proteome</keyword>
<dbReference type="Pfam" id="PF20150">
    <property type="entry name" value="2EXR"/>
    <property type="match status" value="1"/>
</dbReference>
<comment type="caution">
    <text evidence="2">The sequence shown here is derived from an EMBL/GenBank/DDBJ whole genome shotgun (WGS) entry which is preliminary data.</text>
</comment>
<sequence length="218" mass="26149">MPYAAYISTVDGPFDPFRDNWGSLPYLGSRLIPEPSTSGKPTSCFPRFRSLPPELRRAIWRWFLIRDQWRRALYERSVAPKDPAMQLEKWFLPNASLISPLLFVNRESPDETLRRYPHAIRVYRGDVPGNKRKKRAAGRMHMNWYDDAFLVQPGWWRPGNPFTLTLHHWARHVECYYWFGKDDIYYYCFPGHWEARRKRKPDQERMEDIVLGIRNLFV</sequence>
<evidence type="ECO:0000259" key="1">
    <source>
        <dbReference type="Pfam" id="PF20150"/>
    </source>
</evidence>
<protein>
    <recommendedName>
        <fullName evidence="1">2EXR domain-containing protein</fullName>
    </recommendedName>
</protein>
<accession>A0ABR1SSP5</accession>
<proteinExistence type="predicted"/>